<keyword evidence="2" id="KW-0812">Transmembrane</keyword>
<feature type="transmembrane region" description="Helical" evidence="2">
    <location>
        <begin position="41"/>
        <end position="61"/>
    </location>
</feature>
<feature type="compositionally biased region" description="Polar residues" evidence="1">
    <location>
        <begin position="123"/>
        <end position="133"/>
    </location>
</feature>
<evidence type="ECO:0000313" key="3">
    <source>
        <dbReference type="EMBL" id="MBC5689922.1"/>
    </source>
</evidence>
<organism evidence="3 4">
    <name type="scientific">Mediterraneibacter hominis</name>
    <dbReference type="NCBI Taxonomy" id="2763054"/>
    <lineage>
        <taxon>Bacteria</taxon>
        <taxon>Bacillati</taxon>
        <taxon>Bacillota</taxon>
        <taxon>Clostridia</taxon>
        <taxon>Lachnospirales</taxon>
        <taxon>Lachnospiraceae</taxon>
        <taxon>Mediterraneibacter</taxon>
    </lineage>
</organism>
<name>A0A923LKW2_9FIRM</name>
<dbReference type="Pfam" id="PF09826">
    <property type="entry name" value="Beta_propel"/>
    <property type="match status" value="1"/>
</dbReference>
<accession>A0A923LKW2</accession>
<keyword evidence="2" id="KW-1133">Transmembrane helix</keyword>
<comment type="caution">
    <text evidence="3">The sequence shown here is derived from an EMBL/GenBank/DDBJ whole genome shotgun (WGS) entry which is preliminary data.</text>
</comment>
<dbReference type="InterPro" id="IPR019198">
    <property type="entry name" value="Beta_propeller_containing"/>
</dbReference>
<dbReference type="Proteomes" id="UP000652477">
    <property type="component" value="Unassembled WGS sequence"/>
</dbReference>
<sequence>MERIAENAENIEVPESLRPEAVERRLEKSRRERLHRRRKKWRTVCSAAAACVCVLIGIASAQNGWFTGKNRGKLSIGIDTEYAAAQSSPGKIVSAKDYDEVYAYIKEERKAQEEQLNERAESVSKSTNESAVESASDLAGQPYAGQGEQPAANSGYSDTNVREAAVGEGDIVKTDGKNLYILEGQNVQIVSIEGEKMVQTASIRMDKEKTAYELYVEGNSLLIAYSVSGYADGAVLSDEAYVNSDTYNTEYREYTAIDIYDVSIPSAPKLLDTFSQSGSFYTMRVSDGYVYLLSNFYADIAAGREEIEAYIPKIRGENIESSKILLPQYKRGTQYTVLSAFAIAEPSGKTDSIAVFGSVGTCYVSRENIYICEGYYNAQEETVTQTCIRKIGYQDGVLEAKGQTKIDGTLNDSFSIDEYEGNLRLVTTVSPVGNSVAPLARSGETAAAESGFKESNSLYVLDENLEIIGEIHDLAREEQIYSARFIGKTGYFVTYRQTDPLFSVDLSDPSKPQIIGELKIPGFSEYLHPFGEGKLLGIGMDVDETGTVTNGVKLSMFDISDAADVKEVQKYVLEDMYSTDVAYNYKAALISEELNLIGFTAYGQRQTFYMFSYDNEKGFTMRFSRELLGYGEARGIYSDSRFYLVAGNTVEVYTLDTFDKIDDIVL</sequence>
<proteinExistence type="predicted"/>
<protein>
    <submittedName>
        <fullName evidence="3">Beta-propeller domain-containing protein</fullName>
    </submittedName>
</protein>
<evidence type="ECO:0000313" key="4">
    <source>
        <dbReference type="Proteomes" id="UP000652477"/>
    </source>
</evidence>
<keyword evidence="4" id="KW-1185">Reference proteome</keyword>
<dbReference type="InterPro" id="IPR014441">
    <property type="entry name" value="UCP006425_b-propeller"/>
</dbReference>
<gene>
    <name evidence="3" type="ORF">H8S37_13475</name>
</gene>
<dbReference type="PIRSF" id="PIRSF006425">
    <property type="entry name" value="UCP006425_WD40"/>
    <property type="match status" value="1"/>
</dbReference>
<dbReference type="EMBL" id="JACOPF010000003">
    <property type="protein sequence ID" value="MBC5689922.1"/>
    <property type="molecule type" value="Genomic_DNA"/>
</dbReference>
<feature type="region of interest" description="Disordered" evidence="1">
    <location>
        <begin position="113"/>
        <end position="157"/>
    </location>
</feature>
<dbReference type="AlphaFoldDB" id="A0A923LKW2"/>
<evidence type="ECO:0000256" key="1">
    <source>
        <dbReference type="SAM" id="MobiDB-lite"/>
    </source>
</evidence>
<evidence type="ECO:0000256" key="2">
    <source>
        <dbReference type="SAM" id="Phobius"/>
    </source>
</evidence>
<keyword evidence="2" id="KW-0472">Membrane</keyword>
<reference evidence="3" key="1">
    <citation type="submission" date="2020-08" db="EMBL/GenBank/DDBJ databases">
        <title>Genome public.</title>
        <authorList>
            <person name="Liu C."/>
            <person name="Sun Q."/>
        </authorList>
    </citation>
    <scope>NUCLEOTIDE SEQUENCE</scope>
    <source>
        <strain evidence="3">NSJ-55</strain>
    </source>
</reference>
<feature type="compositionally biased region" description="Basic and acidic residues" evidence="1">
    <location>
        <begin position="113"/>
        <end position="122"/>
    </location>
</feature>